<feature type="compositionally biased region" description="Acidic residues" evidence="2">
    <location>
        <begin position="900"/>
        <end position="911"/>
    </location>
</feature>
<feature type="compositionally biased region" description="Polar residues" evidence="2">
    <location>
        <begin position="668"/>
        <end position="681"/>
    </location>
</feature>
<dbReference type="AlphaFoldDB" id="A0AAW0CS93"/>
<keyword evidence="1" id="KW-0175">Coiled coil</keyword>
<feature type="compositionally biased region" description="Polar residues" evidence="2">
    <location>
        <begin position="10"/>
        <end position="23"/>
    </location>
</feature>
<organism evidence="3 4">
    <name type="scientific">Paramarasmius palmivorus</name>
    <dbReference type="NCBI Taxonomy" id="297713"/>
    <lineage>
        <taxon>Eukaryota</taxon>
        <taxon>Fungi</taxon>
        <taxon>Dikarya</taxon>
        <taxon>Basidiomycota</taxon>
        <taxon>Agaricomycotina</taxon>
        <taxon>Agaricomycetes</taxon>
        <taxon>Agaricomycetidae</taxon>
        <taxon>Agaricales</taxon>
        <taxon>Marasmiineae</taxon>
        <taxon>Marasmiaceae</taxon>
        <taxon>Paramarasmius</taxon>
    </lineage>
</organism>
<feature type="region of interest" description="Disordered" evidence="2">
    <location>
        <begin position="1058"/>
        <end position="1180"/>
    </location>
</feature>
<dbReference type="Proteomes" id="UP001383192">
    <property type="component" value="Unassembled WGS sequence"/>
</dbReference>
<feature type="region of interest" description="Disordered" evidence="2">
    <location>
        <begin position="1"/>
        <end position="45"/>
    </location>
</feature>
<feature type="coiled-coil region" evidence="1">
    <location>
        <begin position="95"/>
        <end position="189"/>
    </location>
</feature>
<evidence type="ECO:0000313" key="4">
    <source>
        <dbReference type="Proteomes" id="UP001383192"/>
    </source>
</evidence>
<feature type="compositionally biased region" description="Polar residues" evidence="2">
    <location>
        <begin position="855"/>
        <end position="869"/>
    </location>
</feature>
<feature type="compositionally biased region" description="Gly residues" evidence="2">
    <location>
        <begin position="613"/>
        <end position="629"/>
    </location>
</feature>
<feature type="region of interest" description="Disordered" evidence="2">
    <location>
        <begin position="251"/>
        <end position="1044"/>
    </location>
</feature>
<dbReference type="EMBL" id="JAYKXP010000035">
    <property type="protein sequence ID" value="KAK7040865.1"/>
    <property type="molecule type" value="Genomic_DNA"/>
</dbReference>
<feature type="compositionally biased region" description="Basic and acidic residues" evidence="2">
    <location>
        <begin position="551"/>
        <end position="562"/>
    </location>
</feature>
<keyword evidence="4" id="KW-1185">Reference proteome</keyword>
<evidence type="ECO:0000256" key="2">
    <source>
        <dbReference type="SAM" id="MobiDB-lite"/>
    </source>
</evidence>
<feature type="compositionally biased region" description="Polar residues" evidence="2">
    <location>
        <begin position="337"/>
        <end position="347"/>
    </location>
</feature>
<feature type="compositionally biased region" description="Pro residues" evidence="2">
    <location>
        <begin position="408"/>
        <end position="419"/>
    </location>
</feature>
<comment type="caution">
    <text evidence="3">The sequence shown here is derived from an EMBL/GenBank/DDBJ whole genome shotgun (WGS) entry which is preliminary data.</text>
</comment>
<accession>A0AAW0CS93</accession>
<feature type="compositionally biased region" description="Polar residues" evidence="2">
    <location>
        <begin position="699"/>
        <end position="715"/>
    </location>
</feature>
<feature type="compositionally biased region" description="Pro residues" evidence="2">
    <location>
        <begin position="972"/>
        <end position="991"/>
    </location>
</feature>
<feature type="compositionally biased region" description="Basic and acidic residues" evidence="2">
    <location>
        <begin position="658"/>
        <end position="667"/>
    </location>
</feature>
<sequence length="1180" mass="125683">MHYARDSGIALSTQEVVSPTTIPFPTPDFEKPTLPPKDTYKKPPKYHYDDFDLSRDTVEESLSNVPSPALVKRLLKDDSVNKKTRQLLVATVSRLESASQRAAEAEAAKRAIESKALLEKARLSSDAALAKDEAQRMKLELEMYRLKLQQAEDEVRRARESVKVLDDRRNEAERAAIRARNAARKYRGENMVILAREQGRNEGYRQGLTMGREAAFARLKELDGGDYDDYFSPEIVGDGYAYIEEYDEGDEGAAYSSRAGSNYPRDRKRDEHHQSRSRHHSMTSKAASNKREAESSRRRSNSRPAHSEHQDPESRSRRSHLSRRNVERTPVVDATPEITSTPRSTQQAPPVPLPSSAPSSPALPIPPPRPSQVGQTDGDFDQRSESAGSVHSASHPVPFPVQQDHSPAPSPSMQPPSQPTPNSAYAQSPQYSAGAGASQPLQAEPEDIMVREPVHSSPHYTAPPTPASQSHSSPQPPIQPPFSQPPINSPQQPSDTSLADSGILEYVPMPAPPFALPPDPPVQAPLQTSVPPSSQAVQAPIPHVSSIASSRTEERAREREAEVSTPSTMTGITAIPGLRSFPAAPVPPSSAGSAEAGVPPGYTGSNGSSNFSGRGGGADYGFGGRGGGLSTIYEQSTEAGTPRMLTPHHTGLSQRSDTSSRVDEWRKSLSQAGDEQPQVSDYPSPFLHPQSASRPPMYTSDSQGTLESNLSSNRYSVYDGDLRRRASSGSTHSTRTASINIQIEPPSRPGSEGARTPVPDSNRGQHSTGHYAPFNSPAQPINQPGPSSPGYRPPTHIPAGRSNGYGYVPADHRMTPGYLSPNRSPLDLTPSGPEPGDEGPVIPGQAFPRPGSRMGPSTTSIGRNASVNGNGLPFGFVPIHVQPSPGQSQRPIPRDRPTYDDDDDDDGDDTETGSGTSTPRDLMAQLYASSPMSAIPPGVVTGGSPIVNTSTLGSRTPRFAGSSSSSSADRWPPNPPPGPSSPLSNPLPKPPAMISSQSVTWGDATHARPKPYVNFEPPHPPSTAPVNGTPIPIPNPTLRRGAPRVGVMSPSMVAAMDQALPNTNSPGSRTKRASMHAGTTPISAAQPLPSAMKHGRRTSVSSTPASAGKSPLPFSLRTFPTADSVGSRTASGSGSGGGSPADSDSDMDAETQENTLANSRRGGSPYMAPMLMVPGSPYRS</sequence>
<feature type="compositionally biased region" description="Pro residues" evidence="2">
    <location>
        <begin position="349"/>
        <end position="370"/>
    </location>
</feature>
<reference evidence="3 4" key="1">
    <citation type="submission" date="2024-01" db="EMBL/GenBank/DDBJ databases">
        <title>A draft genome for a cacao thread blight-causing isolate of Paramarasmius palmivorus.</title>
        <authorList>
            <person name="Baruah I.K."/>
            <person name="Bukari Y."/>
            <person name="Amoako-Attah I."/>
            <person name="Meinhardt L.W."/>
            <person name="Bailey B.A."/>
            <person name="Cohen S.P."/>
        </authorList>
    </citation>
    <scope>NUCLEOTIDE SEQUENCE [LARGE SCALE GENOMIC DNA]</scope>
    <source>
        <strain evidence="3 4">GH-12</strain>
    </source>
</reference>
<protein>
    <submittedName>
        <fullName evidence="3">Uncharacterized protein</fullName>
    </submittedName>
</protein>
<gene>
    <name evidence="3" type="ORF">VNI00_009461</name>
</gene>
<feature type="compositionally biased region" description="Pro residues" evidence="2">
    <location>
        <begin position="509"/>
        <end position="523"/>
    </location>
</feature>
<feature type="compositionally biased region" description="Low complexity" evidence="2">
    <location>
        <begin position="589"/>
        <end position="612"/>
    </location>
</feature>
<feature type="compositionally biased region" description="Polar residues" evidence="2">
    <location>
        <begin position="727"/>
        <end position="741"/>
    </location>
</feature>
<feature type="compositionally biased region" description="Basic and acidic residues" evidence="2">
    <location>
        <begin position="264"/>
        <end position="274"/>
    </location>
</feature>
<feature type="compositionally biased region" description="Polar residues" evidence="2">
    <location>
        <begin position="776"/>
        <end position="785"/>
    </location>
</feature>
<feature type="compositionally biased region" description="Polar residues" evidence="2">
    <location>
        <begin position="526"/>
        <end position="537"/>
    </location>
</feature>
<proteinExistence type="predicted"/>
<evidence type="ECO:0000256" key="1">
    <source>
        <dbReference type="SAM" id="Coils"/>
    </source>
</evidence>
<feature type="compositionally biased region" description="Basic and acidic residues" evidence="2">
    <location>
        <begin position="305"/>
        <end position="316"/>
    </location>
</feature>
<feature type="compositionally biased region" description="Pro residues" evidence="2">
    <location>
        <begin position="474"/>
        <end position="488"/>
    </location>
</feature>
<evidence type="ECO:0000313" key="3">
    <source>
        <dbReference type="EMBL" id="KAK7040865.1"/>
    </source>
</evidence>
<name>A0AAW0CS93_9AGAR</name>